<dbReference type="OrthoDB" id="5394701at2759"/>
<accession>A0A6G1JBL9</accession>
<dbReference type="SUPFAM" id="SSF48452">
    <property type="entry name" value="TPR-like"/>
    <property type="match status" value="1"/>
</dbReference>
<gene>
    <name evidence="1" type="ORF">K458DRAFT_386350</name>
</gene>
<evidence type="ECO:0000313" key="1">
    <source>
        <dbReference type="EMBL" id="KAF2687533.1"/>
    </source>
</evidence>
<evidence type="ECO:0008006" key="3">
    <source>
        <dbReference type="Google" id="ProtNLM"/>
    </source>
</evidence>
<dbReference type="Gene3D" id="1.25.40.10">
    <property type="entry name" value="Tetratricopeptide repeat domain"/>
    <property type="match status" value="1"/>
</dbReference>
<protein>
    <recommendedName>
        <fullName evidence="3">TPR-like protein</fullName>
    </recommendedName>
</protein>
<dbReference type="AlphaFoldDB" id="A0A6G1JBL9"/>
<dbReference type="EMBL" id="MU005575">
    <property type="protein sequence ID" value="KAF2687533.1"/>
    <property type="molecule type" value="Genomic_DNA"/>
</dbReference>
<reference evidence="1" key="1">
    <citation type="journal article" date="2020" name="Stud. Mycol.">
        <title>101 Dothideomycetes genomes: a test case for predicting lifestyles and emergence of pathogens.</title>
        <authorList>
            <person name="Haridas S."/>
            <person name="Albert R."/>
            <person name="Binder M."/>
            <person name="Bloem J."/>
            <person name="Labutti K."/>
            <person name="Salamov A."/>
            <person name="Andreopoulos B."/>
            <person name="Baker S."/>
            <person name="Barry K."/>
            <person name="Bills G."/>
            <person name="Bluhm B."/>
            <person name="Cannon C."/>
            <person name="Castanera R."/>
            <person name="Culley D."/>
            <person name="Daum C."/>
            <person name="Ezra D."/>
            <person name="Gonzalez J."/>
            <person name="Henrissat B."/>
            <person name="Kuo A."/>
            <person name="Liang C."/>
            <person name="Lipzen A."/>
            <person name="Lutzoni F."/>
            <person name="Magnuson J."/>
            <person name="Mondo S."/>
            <person name="Nolan M."/>
            <person name="Ohm R."/>
            <person name="Pangilinan J."/>
            <person name="Park H.-J."/>
            <person name="Ramirez L."/>
            <person name="Alfaro M."/>
            <person name="Sun H."/>
            <person name="Tritt A."/>
            <person name="Yoshinaga Y."/>
            <person name="Zwiers L.-H."/>
            <person name="Turgeon B."/>
            <person name="Goodwin S."/>
            <person name="Spatafora J."/>
            <person name="Crous P."/>
            <person name="Grigoriev I."/>
        </authorList>
    </citation>
    <scope>NUCLEOTIDE SEQUENCE</scope>
    <source>
        <strain evidence="1">CBS 122367</strain>
    </source>
</reference>
<name>A0A6G1JBL9_9PLEO</name>
<proteinExistence type="predicted"/>
<organism evidence="1 2">
    <name type="scientific">Lentithecium fluviatile CBS 122367</name>
    <dbReference type="NCBI Taxonomy" id="1168545"/>
    <lineage>
        <taxon>Eukaryota</taxon>
        <taxon>Fungi</taxon>
        <taxon>Dikarya</taxon>
        <taxon>Ascomycota</taxon>
        <taxon>Pezizomycotina</taxon>
        <taxon>Dothideomycetes</taxon>
        <taxon>Pleosporomycetidae</taxon>
        <taxon>Pleosporales</taxon>
        <taxon>Massarineae</taxon>
        <taxon>Lentitheciaceae</taxon>
        <taxon>Lentithecium</taxon>
    </lineage>
</organism>
<sequence length="143" mass="15812">MRLKWGFLMYRSGNLDSAEGILRATLEVSPRTPPAMYALGNTLLAEEEVEEATYIQEDIGIYLKQESPYYTQTVPSLRPANSSFSPTISPKPTNAIDSATVEFRLRNNIQSPASILKLRCNGEEGNSSLKTVGVQGPSLRIKF</sequence>
<dbReference type="InterPro" id="IPR011990">
    <property type="entry name" value="TPR-like_helical_dom_sf"/>
</dbReference>
<evidence type="ECO:0000313" key="2">
    <source>
        <dbReference type="Proteomes" id="UP000799291"/>
    </source>
</evidence>
<dbReference type="Proteomes" id="UP000799291">
    <property type="component" value="Unassembled WGS sequence"/>
</dbReference>
<keyword evidence="2" id="KW-1185">Reference proteome</keyword>